<protein>
    <submittedName>
        <fullName evidence="1">Glycogen synthase</fullName>
        <ecNumber evidence="1">2.4.1.21</ecNumber>
    </submittedName>
</protein>
<dbReference type="InterPro" id="IPR012543">
    <property type="entry name" value="DUF1694"/>
</dbReference>
<dbReference type="InterPro" id="IPR029064">
    <property type="entry name" value="Ribosomal_eL30-like_sf"/>
</dbReference>
<dbReference type="SUPFAM" id="SSF160515">
    <property type="entry name" value="YueI-like"/>
    <property type="match status" value="1"/>
</dbReference>
<dbReference type="EC" id="2.4.1.21" evidence="1"/>
<keyword evidence="2" id="KW-1185">Reference proteome</keyword>
<dbReference type="PIRSF" id="PIRSF034303">
    <property type="entry name" value="DUF1694"/>
    <property type="match status" value="1"/>
</dbReference>
<dbReference type="EMBL" id="LT906439">
    <property type="protein sequence ID" value="SNU88134.1"/>
    <property type="molecule type" value="Genomic_DNA"/>
</dbReference>
<keyword evidence="1" id="KW-0328">Glycosyltransferase</keyword>
<dbReference type="GO" id="GO:0009011">
    <property type="term" value="F:alpha-1,4-glucan glucosyltransferase (ADP-glucose donor) activity"/>
    <property type="evidence" value="ECO:0007669"/>
    <property type="project" value="UniProtKB-EC"/>
</dbReference>
<dbReference type="OrthoDB" id="95278at2"/>
<evidence type="ECO:0000313" key="2">
    <source>
        <dbReference type="Proteomes" id="UP000215185"/>
    </source>
</evidence>
<keyword evidence="1" id="KW-0808">Transferase</keyword>
<dbReference type="eggNOG" id="COG5506">
    <property type="taxonomic scope" value="Bacteria"/>
</dbReference>
<accession>A0A239STR6</accession>
<evidence type="ECO:0000313" key="1">
    <source>
        <dbReference type="EMBL" id="SNU88134.1"/>
    </source>
</evidence>
<dbReference type="KEGG" id="smen:SAMEA4412692_0913"/>
<dbReference type="Pfam" id="PF07997">
    <property type="entry name" value="DUF1694"/>
    <property type="match status" value="1"/>
</dbReference>
<name>A0A239STR6_9STRE</name>
<organism evidence="1 2">
    <name type="scientific">Streptococcus merionis</name>
    <dbReference type="NCBI Taxonomy" id="400065"/>
    <lineage>
        <taxon>Bacteria</taxon>
        <taxon>Bacillati</taxon>
        <taxon>Bacillota</taxon>
        <taxon>Bacilli</taxon>
        <taxon>Lactobacillales</taxon>
        <taxon>Streptococcaceae</taxon>
        <taxon>Streptococcus</taxon>
    </lineage>
</organism>
<dbReference type="AlphaFoldDB" id="A0A239STR6"/>
<dbReference type="RefSeq" id="WP_018372817.1">
    <property type="nucleotide sequence ID" value="NZ_LT906439.1"/>
</dbReference>
<dbReference type="Gene3D" id="3.30.1330.30">
    <property type="match status" value="1"/>
</dbReference>
<reference evidence="1 2" key="1">
    <citation type="submission" date="2017-06" db="EMBL/GenBank/DDBJ databases">
        <authorList>
            <consortium name="Pathogen Informatics"/>
        </authorList>
    </citation>
    <scope>NUCLEOTIDE SEQUENCE [LARGE SCALE GENOMIC DNA]</scope>
    <source>
        <strain evidence="1 2">NCTC13788</strain>
    </source>
</reference>
<proteinExistence type="predicted"/>
<sequence>MTDINQTILKKASGENRLKPDEQRYYLGTYKERVLLTVKLTDVSSDPIKNHFSHLLSDFQAKETSLTLKISGKLDDSLQLFYLKLAQESGIASSIIDEVDNSSPLGLVLHTNHAINQEKLDIKEQFPNIIQKPSPSPKASQKTFWSKLFGR</sequence>
<dbReference type="Proteomes" id="UP000215185">
    <property type="component" value="Chromosome 1"/>
</dbReference>
<dbReference type="STRING" id="1123308.GCA_000380085_00254"/>
<gene>
    <name evidence="1" type="primary">yueI</name>
    <name evidence="1" type="ORF">SAMEA4412692_00913</name>
</gene>